<dbReference type="STRING" id="1381753.V2X7A1"/>
<evidence type="ECO:0000313" key="2">
    <source>
        <dbReference type="EMBL" id="ESK95063.1"/>
    </source>
</evidence>
<sequence>MSTNFVSLLPVELIADILSELDLDSIVSVSHTCRQLNAIVSDPSLNPWRGPILRDLYSDQYHDSLRNLSVRQTVPRQNWVDILSLASPQWILFEATLPNLKTEEWKESFHRRFLPGWRKWSPKESSWKMAFLQTMQRVWHRSRTTCTTDETWTKYIVLSRKGHANMLEGSTRNFNPLAIFDQMKLENNLIHLETRVRLVVELADVRIIALGTLNRPRSTLTINPNAHVFLHPPGAENFDVSSTCAQGDHKIADHGVYPLGPDLPDYPGESPAAFDLTKMTHPLPARSHRNYPWYTPGGEDKRWLGSGEIEEDGLKWVGGMMILAQVIGPRTREVSEDRFIPLQDLDLVQGPNRHQFASFVWSDLWAIAPWLEERITRKIDGPGLGN</sequence>
<dbReference type="InterPro" id="IPR036047">
    <property type="entry name" value="F-box-like_dom_sf"/>
</dbReference>
<dbReference type="PROSITE" id="PS50181">
    <property type="entry name" value="FBOX"/>
    <property type="match status" value="1"/>
</dbReference>
<dbReference type="HOGENOM" id="CLU_035247_0_0_1"/>
<organism evidence="2 3">
    <name type="scientific">Moniliophthora roreri (strain MCA 2997)</name>
    <name type="common">Cocoa frosty pod rot fungus</name>
    <name type="synonym">Crinipellis roreri</name>
    <dbReference type="NCBI Taxonomy" id="1381753"/>
    <lineage>
        <taxon>Eukaryota</taxon>
        <taxon>Fungi</taxon>
        <taxon>Dikarya</taxon>
        <taxon>Basidiomycota</taxon>
        <taxon>Agaricomycotina</taxon>
        <taxon>Agaricomycetes</taxon>
        <taxon>Agaricomycetidae</taxon>
        <taxon>Agaricales</taxon>
        <taxon>Marasmiineae</taxon>
        <taxon>Marasmiaceae</taxon>
        <taxon>Moniliophthora</taxon>
    </lineage>
</organism>
<dbReference type="EMBL" id="AWSO01000114">
    <property type="protein sequence ID" value="ESK95063.1"/>
    <property type="molecule type" value="Genomic_DNA"/>
</dbReference>
<comment type="caution">
    <text evidence="2">The sequence shown here is derived from an EMBL/GenBank/DDBJ whole genome shotgun (WGS) entry which is preliminary data.</text>
</comment>
<dbReference type="InterPro" id="IPR001810">
    <property type="entry name" value="F-box_dom"/>
</dbReference>
<dbReference type="AlphaFoldDB" id="V2X7A1"/>
<proteinExistence type="predicted"/>
<dbReference type="OrthoDB" id="2532648at2759"/>
<dbReference type="SUPFAM" id="SSF81383">
    <property type="entry name" value="F-box domain"/>
    <property type="match status" value="1"/>
</dbReference>
<keyword evidence="3" id="KW-1185">Reference proteome</keyword>
<dbReference type="KEGG" id="mrr:Moror_13909"/>
<name>V2X7A1_MONRO</name>
<reference evidence="2 3" key="1">
    <citation type="journal article" date="2014" name="BMC Genomics">
        <title>Genome and secretome analysis of the hemibiotrophic fungal pathogen, Moniliophthora roreri, which causes frosty pod rot disease of cacao: mechanisms of the biotrophic and necrotrophic phases.</title>
        <authorList>
            <person name="Meinhardt L.W."/>
            <person name="Costa G.G.L."/>
            <person name="Thomazella D.P.T."/>
            <person name="Teixeira P.J.P.L."/>
            <person name="Carazzolle M.F."/>
            <person name="Schuster S.C."/>
            <person name="Carlson J.E."/>
            <person name="Guiltinan M.J."/>
            <person name="Mieczkowski P."/>
            <person name="Farmer A."/>
            <person name="Ramaraj T."/>
            <person name="Crozier J."/>
            <person name="Davis R.E."/>
            <person name="Shao J."/>
            <person name="Melnick R.L."/>
            <person name="Pereira G.A.G."/>
            <person name="Bailey B.A."/>
        </authorList>
    </citation>
    <scope>NUCLEOTIDE SEQUENCE [LARGE SCALE GENOMIC DNA]</scope>
    <source>
        <strain evidence="2 3">MCA 2997</strain>
    </source>
</reference>
<dbReference type="SMART" id="SM00256">
    <property type="entry name" value="FBOX"/>
    <property type="match status" value="1"/>
</dbReference>
<dbReference type="Pfam" id="PF12937">
    <property type="entry name" value="F-box-like"/>
    <property type="match status" value="1"/>
</dbReference>
<dbReference type="Proteomes" id="UP000017559">
    <property type="component" value="Unassembled WGS sequence"/>
</dbReference>
<protein>
    <recommendedName>
        <fullName evidence="1">F-box domain-containing protein</fullName>
    </recommendedName>
</protein>
<evidence type="ECO:0000259" key="1">
    <source>
        <dbReference type="PROSITE" id="PS50181"/>
    </source>
</evidence>
<gene>
    <name evidence="2" type="ORF">Moror_13909</name>
</gene>
<dbReference type="Gene3D" id="1.20.1280.50">
    <property type="match status" value="1"/>
</dbReference>
<feature type="domain" description="F-box" evidence="1">
    <location>
        <begin position="3"/>
        <end position="51"/>
    </location>
</feature>
<evidence type="ECO:0000313" key="3">
    <source>
        <dbReference type="Proteomes" id="UP000017559"/>
    </source>
</evidence>
<accession>V2X7A1</accession>